<gene>
    <name evidence="1" type="ORF">NQ315_014278</name>
</gene>
<protein>
    <submittedName>
        <fullName evidence="1">Uncharacterized protein</fullName>
    </submittedName>
</protein>
<name>A0AAV8VIQ7_9CUCU</name>
<dbReference type="InterPro" id="IPR013783">
    <property type="entry name" value="Ig-like_fold"/>
</dbReference>
<dbReference type="SUPFAM" id="SSF48726">
    <property type="entry name" value="Immunoglobulin"/>
    <property type="match status" value="1"/>
</dbReference>
<dbReference type="EMBL" id="JANEYG010000080">
    <property type="protein sequence ID" value="KAJ8914083.1"/>
    <property type="molecule type" value="Genomic_DNA"/>
</dbReference>
<keyword evidence="2" id="KW-1185">Reference proteome</keyword>
<reference evidence="1 2" key="1">
    <citation type="journal article" date="2023" name="Insect Mol. Biol.">
        <title>Genome sequencing provides insights into the evolution of gene families encoding plant cell wall-degrading enzymes in longhorned beetles.</title>
        <authorList>
            <person name="Shin N.R."/>
            <person name="Okamura Y."/>
            <person name="Kirsch R."/>
            <person name="Pauchet Y."/>
        </authorList>
    </citation>
    <scope>NUCLEOTIDE SEQUENCE [LARGE SCALE GENOMIC DNA]</scope>
    <source>
        <strain evidence="1">EAD_L_NR</strain>
    </source>
</reference>
<dbReference type="AlphaFoldDB" id="A0AAV8VIQ7"/>
<dbReference type="Proteomes" id="UP001159042">
    <property type="component" value="Unassembled WGS sequence"/>
</dbReference>
<accession>A0AAV8VIQ7</accession>
<proteinExistence type="predicted"/>
<dbReference type="Gene3D" id="2.60.40.10">
    <property type="entry name" value="Immunoglobulins"/>
    <property type="match status" value="1"/>
</dbReference>
<organism evidence="1 2">
    <name type="scientific">Exocentrus adspersus</name>
    <dbReference type="NCBI Taxonomy" id="1586481"/>
    <lineage>
        <taxon>Eukaryota</taxon>
        <taxon>Metazoa</taxon>
        <taxon>Ecdysozoa</taxon>
        <taxon>Arthropoda</taxon>
        <taxon>Hexapoda</taxon>
        <taxon>Insecta</taxon>
        <taxon>Pterygota</taxon>
        <taxon>Neoptera</taxon>
        <taxon>Endopterygota</taxon>
        <taxon>Coleoptera</taxon>
        <taxon>Polyphaga</taxon>
        <taxon>Cucujiformia</taxon>
        <taxon>Chrysomeloidea</taxon>
        <taxon>Cerambycidae</taxon>
        <taxon>Lamiinae</taxon>
        <taxon>Acanthocinini</taxon>
        <taxon>Exocentrus</taxon>
    </lineage>
</organism>
<dbReference type="InterPro" id="IPR036179">
    <property type="entry name" value="Ig-like_dom_sf"/>
</dbReference>
<comment type="caution">
    <text evidence="1">The sequence shown here is derived from an EMBL/GenBank/DDBJ whole genome shotgun (WGS) entry which is preliminary data.</text>
</comment>
<evidence type="ECO:0000313" key="1">
    <source>
        <dbReference type="EMBL" id="KAJ8914083.1"/>
    </source>
</evidence>
<evidence type="ECO:0000313" key="2">
    <source>
        <dbReference type="Proteomes" id="UP001159042"/>
    </source>
</evidence>
<sequence length="81" mass="9153">MGTLSGVLRSYDGDVLTLMSVQRTDMGAYLCIASNGVPPSVSKRFNVIVHLCPKFDPHHWDLGNVYVDQSEHKTMKIFLWK</sequence>